<dbReference type="EMBL" id="JARJCN010000008">
    <property type="protein sequence ID" value="KAJ7098629.1"/>
    <property type="molecule type" value="Genomic_DNA"/>
</dbReference>
<organism evidence="2 3">
    <name type="scientific">Mycena belliarum</name>
    <dbReference type="NCBI Taxonomy" id="1033014"/>
    <lineage>
        <taxon>Eukaryota</taxon>
        <taxon>Fungi</taxon>
        <taxon>Dikarya</taxon>
        <taxon>Basidiomycota</taxon>
        <taxon>Agaricomycotina</taxon>
        <taxon>Agaricomycetes</taxon>
        <taxon>Agaricomycetidae</taxon>
        <taxon>Agaricales</taxon>
        <taxon>Marasmiineae</taxon>
        <taxon>Mycenaceae</taxon>
        <taxon>Mycena</taxon>
    </lineage>
</organism>
<proteinExistence type="predicted"/>
<accession>A0AAD6XWZ4</accession>
<protein>
    <submittedName>
        <fullName evidence="2">Uncharacterized protein</fullName>
    </submittedName>
</protein>
<evidence type="ECO:0000313" key="2">
    <source>
        <dbReference type="EMBL" id="KAJ7098629.1"/>
    </source>
</evidence>
<gene>
    <name evidence="2" type="ORF">B0H15DRAFT_584694</name>
</gene>
<evidence type="ECO:0000313" key="3">
    <source>
        <dbReference type="Proteomes" id="UP001222325"/>
    </source>
</evidence>
<keyword evidence="1" id="KW-0732">Signal</keyword>
<feature type="chain" id="PRO_5042164405" evidence="1">
    <location>
        <begin position="22"/>
        <end position="473"/>
    </location>
</feature>
<dbReference type="Proteomes" id="UP001222325">
    <property type="component" value="Unassembled WGS sequence"/>
</dbReference>
<comment type="caution">
    <text evidence="2">The sequence shown here is derived from an EMBL/GenBank/DDBJ whole genome shotgun (WGS) entry which is preliminary data.</text>
</comment>
<feature type="signal peptide" evidence="1">
    <location>
        <begin position="1"/>
        <end position="21"/>
    </location>
</feature>
<sequence length="473" mass="47819">MHSKAIVATLAALSVAGPVLSAPLPAPAGNPYAELEARAAKLPSGAIKDVLKNLGSGVLTGGAISGLLALLGLAGKDAPAARDLEDRGLKELLTKLIGAGDEGLASVLKKAILGGAAGGVAIEAVDTAAGQRRAAVGGAAATAAKSGIGKVIAGGLAGGVGSALGGLGITAIFEKLFGIKAAAARRAVEDLSDDEVKTLLAYVNEVENSSQLEARGGVPSGLGRTLANIIKSMLGGKGKRAVEDLSDDEVKTLLAYVNEVENSSQLEARGGVPSGLGRTLANIIKSMLGGKGKRAVEDLSDDEVNTLLKYVNEMENSSQLEARGGVPSGLGQTLINIIKTMLGKGAKRSVEDLSDDEVNALAAYIKEVENSSGLEARGGVPSGLSTTLLNIIKSMLGKGKRSVEDLSNEEVNTLLEYIDASQNEKRAVALGSVGKGIAGLIASLAATQGAEAAIEQLKKIFSARSVGSYNDLD</sequence>
<reference evidence="2" key="1">
    <citation type="submission" date="2023-03" db="EMBL/GenBank/DDBJ databases">
        <title>Massive genome expansion in bonnet fungi (Mycena s.s.) driven by repeated elements and novel gene families across ecological guilds.</title>
        <authorList>
            <consortium name="Lawrence Berkeley National Laboratory"/>
            <person name="Harder C.B."/>
            <person name="Miyauchi S."/>
            <person name="Viragh M."/>
            <person name="Kuo A."/>
            <person name="Thoen E."/>
            <person name="Andreopoulos B."/>
            <person name="Lu D."/>
            <person name="Skrede I."/>
            <person name="Drula E."/>
            <person name="Henrissat B."/>
            <person name="Morin E."/>
            <person name="Kohler A."/>
            <person name="Barry K."/>
            <person name="LaButti K."/>
            <person name="Morin E."/>
            <person name="Salamov A."/>
            <person name="Lipzen A."/>
            <person name="Mereny Z."/>
            <person name="Hegedus B."/>
            <person name="Baldrian P."/>
            <person name="Stursova M."/>
            <person name="Weitz H."/>
            <person name="Taylor A."/>
            <person name="Grigoriev I.V."/>
            <person name="Nagy L.G."/>
            <person name="Martin F."/>
            <person name="Kauserud H."/>
        </authorList>
    </citation>
    <scope>NUCLEOTIDE SEQUENCE</scope>
    <source>
        <strain evidence="2">CBHHK173m</strain>
    </source>
</reference>
<dbReference type="AlphaFoldDB" id="A0AAD6XWZ4"/>
<name>A0AAD6XWZ4_9AGAR</name>
<keyword evidence="3" id="KW-1185">Reference proteome</keyword>
<evidence type="ECO:0000256" key="1">
    <source>
        <dbReference type="SAM" id="SignalP"/>
    </source>
</evidence>